<dbReference type="OrthoDB" id="4550778at2"/>
<feature type="compositionally biased region" description="Basic and acidic residues" evidence="1">
    <location>
        <begin position="273"/>
        <end position="285"/>
    </location>
</feature>
<dbReference type="Proteomes" id="UP000000851">
    <property type="component" value="Chromosome"/>
</dbReference>
<name>C7QGE3_CATAD</name>
<feature type="region of interest" description="Disordered" evidence="1">
    <location>
        <begin position="242"/>
        <end position="285"/>
    </location>
</feature>
<evidence type="ECO:0008006" key="4">
    <source>
        <dbReference type="Google" id="ProtNLM"/>
    </source>
</evidence>
<dbReference type="STRING" id="479433.Caci_4124"/>
<keyword evidence="3" id="KW-1185">Reference proteome</keyword>
<dbReference type="RefSeq" id="WP_015792717.1">
    <property type="nucleotide sequence ID" value="NC_013131.1"/>
</dbReference>
<proteinExistence type="predicted"/>
<sequence length="285" mass="30243">MSQAPRNVPALLVKLLAEDFTGAVEVSGTPGGTIHLRRGLVIAVDTPNAPSVETLLIRSGRIDEDGWAAAITRRATAAATTTATATATDEVSDLNSVLIDLGLIGQGELEAVCIGAVYDAAFAMALNPAEGWTVHDAAVPPELVTCPGESPRGLADETSRRINALTRSWGSLAELAGARCRPAARIDPALLTARQQAVLLAANGRRTARDIAFFLGCGVYPAMLDITRLRARRLLEWEAPRTTAPPSTARRVAPVERPTDEKATALPRRIRRDRSSEDTGGRDSL</sequence>
<feature type="compositionally biased region" description="Basic and acidic residues" evidence="1">
    <location>
        <begin position="253"/>
        <end position="263"/>
    </location>
</feature>
<gene>
    <name evidence="2" type="ordered locus">Caci_4124</name>
</gene>
<evidence type="ECO:0000313" key="2">
    <source>
        <dbReference type="EMBL" id="ACU72988.1"/>
    </source>
</evidence>
<dbReference type="KEGG" id="cai:Caci_4124"/>
<dbReference type="HOGENOM" id="CLU_072538_0_0_11"/>
<evidence type="ECO:0000256" key="1">
    <source>
        <dbReference type="SAM" id="MobiDB-lite"/>
    </source>
</evidence>
<organism evidence="2 3">
    <name type="scientific">Catenulispora acidiphila (strain DSM 44928 / JCM 14897 / NBRC 102108 / NRRL B-24433 / ID139908)</name>
    <dbReference type="NCBI Taxonomy" id="479433"/>
    <lineage>
        <taxon>Bacteria</taxon>
        <taxon>Bacillati</taxon>
        <taxon>Actinomycetota</taxon>
        <taxon>Actinomycetes</taxon>
        <taxon>Catenulisporales</taxon>
        <taxon>Catenulisporaceae</taxon>
        <taxon>Catenulispora</taxon>
    </lineage>
</organism>
<dbReference type="AlphaFoldDB" id="C7QGE3"/>
<protein>
    <recommendedName>
        <fullName evidence="4">DUF4388 domain-containing protein</fullName>
    </recommendedName>
</protein>
<evidence type="ECO:0000313" key="3">
    <source>
        <dbReference type="Proteomes" id="UP000000851"/>
    </source>
</evidence>
<accession>C7QGE3</accession>
<dbReference type="InParanoid" id="C7QGE3"/>
<dbReference type="eggNOG" id="ENOG50318UG">
    <property type="taxonomic scope" value="Bacteria"/>
</dbReference>
<reference evidence="2 3" key="1">
    <citation type="journal article" date="2009" name="Stand. Genomic Sci.">
        <title>Complete genome sequence of Catenulispora acidiphila type strain (ID 139908).</title>
        <authorList>
            <person name="Copeland A."/>
            <person name="Lapidus A."/>
            <person name="Glavina Del Rio T."/>
            <person name="Nolan M."/>
            <person name="Lucas S."/>
            <person name="Chen F."/>
            <person name="Tice H."/>
            <person name="Cheng J.F."/>
            <person name="Bruce D."/>
            <person name="Goodwin L."/>
            <person name="Pitluck S."/>
            <person name="Mikhailova N."/>
            <person name="Pati A."/>
            <person name="Ivanova N."/>
            <person name="Mavromatis K."/>
            <person name="Chen A."/>
            <person name="Palaniappan K."/>
            <person name="Chain P."/>
            <person name="Land M."/>
            <person name="Hauser L."/>
            <person name="Chang Y.J."/>
            <person name="Jeffries C.D."/>
            <person name="Chertkov O."/>
            <person name="Brettin T."/>
            <person name="Detter J.C."/>
            <person name="Han C."/>
            <person name="Ali Z."/>
            <person name="Tindall B.J."/>
            <person name="Goker M."/>
            <person name="Bristow J."/>
            <person name="Eisen J.A."/>
            <person name="Markowitz V."/>
            <person name="Hugenholtz P."/>
            <person name="Kyrpides N.C."/>
            <person name="Klenk H.P."/>
        </authorList>
    </citation>
    <scope>NUCLEOTIDE SEQUENCE [LARGE SCALE GENOMIC DNA]</scope>
    <source>
        <strain evidence="3">DSM 44928 / JCM 14897 / NBRC 102108 / NRRL B-24433 / ID139908</strain>
    </source>
</reference>
<dbReference type="EMBL" id="CP001700">
    <property type="protein sequence ID" value="ACU72988.1"/>
    <property type="molecule type" value="Genomic_DNA"/>
</dbReference>